<feature type="non-terminal residue" evidence="1">
    <location>
        <position position="266"/>
    </location>
</feature>
<proteinExistence type="predicted"/>
<dbReference type="OrthoDB" id="10424005at2759"/>
<dbReference type="EMBL" id="REGN01002469">
    <property type="protein sequence ID" value="RNA27942.1"/>
    <property type="molecule type" value="Genomic_DNA"/>
</dbReference>
<dbReference type="Proteomes" id="UP000276133">
    <property type="component" value="Unassembled WGS sequence"/>
</dbReference>
<dbReference type="AlphaFoldDB" id="A0A3M7RWS5"/>
<sequence>MTKKYIISLFATGLAFYGYFRTHKQKPNVDLTNKYNLLIHFKLNCEQTALLSKQISNFTQKNLSSQIQNSDFLLSNISEKTDRIKFFMSLHRDPNHKDFFAELESDWQKINQKWKPISMNLKFKKGKTWSKFYDDVKILDSNSNYALEQIKSSNLLHDSNKFLDGVAKEPHILKGIACLLKDNEKIKALGPPICIPFLYFNSYDIDSNYCAKLRVEGQLKSADFLINVDKTELESLCLVYDLDEWGFSNRQIKVNNDPFEVIKKRP</sequence>
<gene>
    <name evidence="1" type="ORF">BpHYR1_023971</name>
</gene>
<protein>
    <submittedName>
        <fullName evidence="1">Uncharacterized protein</fullName>
    </submittedName>
</protein>
<reference evidence="1 2" key="1">
    <citation type="journal article" date="2018" name="Sci. Rep.">
        <title>Genomic signatures of local adaptation to the degree of environmental predictability in rotifers.</title>
        <authorList>
            <person name="Franch-Gras L."/>
            <person name="Hahn C."/>
            <person name="Garcia-Roger E.M."/>
            <person name="Carmona M.J."/>
            <person name="Serra M."/>
            <person name="Gomez A."/>
        </authorList>
    </citation>
    <scope>NUCLEOTIDE SEQUENCE [LARGE SCALE GENOMIC DNA]</scope>
    <source>
        <strain evidence="1">HYR1</strain>
    </source>
</reference>
<evidence type="ECO:0000313" key="2">
    <source>
        <dbReference type="Proteomes" id="UP000276133"/>
    </source>
</evidence>
<organism evidence="1 2">
    <name type="scientific">Brachionus plicatilis</name>
    <name type="common">Marine rotifer</name>
    <name type="synonym">Brachionus muelleri</name>
    <dbReference type="NCBI Taxonomy" id="10195"/>
    <lineage>
        <taxon>Eukaryota</taxon>
        <taxon>Metazoa</taxon>
        <taxon>Spiralia</taxon>
        <taxon>Gnathifera</taxon>
        <taxon>Rotifera</taxon>
        <taxon>Eurotatoria</taxon>
        <taxon>Monogononta</taxon>
        <taxon>Pseudotrocha</taxon>
        <taxon>Ploima</taxon>
        <taxon>Brachionidae</taxon>
        <taxon>Brachionus</taxon>
    </lineage>
</organism>
<comment type="caution">
    <text evidence="1">The sequence shown here is derived from an EMBL/GenBank/DDBJ whole genome shotgun (WGS) entry which is preliminary data.</text>
</comment>
<name>A0A3M7RWS5_BRAPC</name>
<accession>A0A3M7RWS5</accession>
<evidence type="ECO:0000313" key="1">
    <source>
        <dbReference type="EMBL" id="RNA27942.1"/>
    </source>
</evidence>
<keyword evidence="2" id="KW-1185">Reference proteome</keyword>